<keyword evidence="3" id="KW-1185">Reference proteome</keyword>
<comment type="caution">
    <text evidence="2">The sequence shown here is derived from an EMBL/GenBank/DDBJ whole genome shotgun (WGS) entry which is preliminary data.</text>
</comment>
<proteinExistence type="predicted"/>
<evidence type="ECO:0000313" key="2">
    <source>
        <dbReference type="EMBL" id="CAH1982711.1"/>
    </source>
</evidence>
<organism evidence="2 3">
    <name type="scientific">Acanthoscelides obtectus</name>
    <name type="common">Bean weevil</name>
    <name type="synonym">Bruchus obtectus</name>
    <dbReference type="NCBI Taxonomy" id="200917"/>
    <lineage>
        <taxon>Eukaryota</taxon>
        <taxon>Metazoa</taxon>
        <taxon>Ecdysozoa</taxon>
        <taxon>Arthropoda</taxon>
        <taxon>Hexapoda</taxon>
        <taxon>Insecta</taxon>
        <taxon>Pterygota</taxon>
        <taxon>Neoptera</taxon>
        <taxon>Endopterygota</taxon>
        <taxon>Coleoptera</taxon>
        <taxon>Polyphaga</taxon>
        <taxon>Cucujiformia</taxon>
        <taxon>Chrysomeloidea</taxon>
        <taxon>Chrysomelidae</taxon>
        <taxon>Bruchinae</taxon>
        <taxon>Bruchini</taxon>
        <taxon>Acanthoscelides</taxon>
    </lineage>
</organism>
<reference evidence="2" key="1">
    <citation type="submission" date="2022-03" db="EMBL/GenBank/DDBJ databases">
        <authorList>
            <person name="Sayadi A."/>
        </authorList>
    </citation>
    <scope>NUCLEOTIDE SEQUENCE</scope>
</reference>
<dbReference type="PANTHER" id="PTHR33332">
    <property type="entry name" value="REVERSE TRANSCRIPTASE DOMAIN-CONTAINING PROTEIN"/>
    <property type="match status" value="1"/>
</dbReference>
<evidence type="ECO:0000313" key="3">
    <source>
        <dbReference type="Proteomes" id="UP001152888"/>
    </source>
</evidence>
<evidence type="ECO:0000259" key="1">
    <source>
        <dbReference type="PROSITE" id="PS50878"/>
    </source>
</evidence>
<dbReference type="AlphaFoldDB" id="A0A9P0PER8"/>
<dbReference type="PROSITE" id="PS50878">
    <property type="entry name" value="RT_POL"/>
    <property type="match status" value="1"/>
</dbReference>
<gene>
    <name evidence="2" type="ORF">ACAOBT_LOCUS15165</name>
</gene>
<protein>
    <recommendedName>
        <fullName evidence="1">Reverse transcriptase domain-containing protein</fullName>
    </recommendedName>
</protein>
<dbReference type="OrthoDB" id="6623216at2759"/>
<feature type="domain" description="Reverse transcriptase" evidence="1">
    <location>
        <begin position="1"/>
        <end position="138"/>
    </location>
</feature>
<sequence>MLLSYLENRKMRIEPVRDHLIEMNAGVPQGLILGLTLWNNLYNGLLELEMPHGITLIAYADNLAVVVVARGEIELKQKADWAIEEVRCWLKGRSMSLAPEKTEAVIITKKMRLQQISFLVDGQEVRPGKALLYLGEWIDGRLTFGEHISRTATKAAKLVALLSRLMPNIGGPRASKRATLGSVAYSVMLYASPIWEGAMRVK</sequence>
<dbReference type="EMBL" id="CAKOFQ010006925">
    <property type="protein sequence ID" value="CAH1982711.1"/>
    <property type="molecule type" value="Genomic_DNA"/>
</dbReference>
<dbReference type="Pfam" id="PF00078">
    <property type="entry name" value="RVT_1"/>
    <property type="match status" value="1"/>
</dbReference>
<dbReference type="InterPro" id="IPR000477">
    <property type="entry name" value="RT_dom"/>
</dbReference>
<dbReference type="Proteomes" id="UP001152888">
    <property type="component" value="Unassembled WGS sequence"/>
</dbReference>
<accession>A0A9P0PER8</accession>
<name>A0A9P0PER8_ACAOB</name>